<feature type="region of interest" description="Disordered" evidence="1">
    <location>
        <begin position="271"/>
        <end position="335"/>
    </location>
</feature>
<name>A0A4Y7Q3C6_9AGAM</name>
<dbReference type="SUPFAM" id="SSF53474">
    <property type="entry name" value="alpha/beta-Hydrolases"/>
    <property type="match status" value="1"/>
</dbReference>
<dbReference type="VEuPathDB" id="FungiDB:BD410DRAFT_788855"/>
<sequence length="620" mass="68556">MSTPLYPPARKEPRTLVLCFDGTSNEYASQNTNVVKLFSLLKKDQHQLCYYQAGIGTYLDPGVLTPMILWSAKLLDQAVAWYLDSHVMAGYKFIMQNYHPGDKICLFGFSRGAYTARALAGMLHKVGLLPRDNMEQVPFAYKMYARTDEEGVGLSEGFKQTYCREVKIEFLGVWDTVASVGMVVGRTLPFTTSTTMIKTFRHALSLDEHRAKFRPTLNHRPAPIRVENSTQGTSTSLATVAEAPTSAAGHGLLGRKPKKGKSLFSALRLMGNKKRDRTNSAPANGSRLPAYLGERSSVGGSLTILASKDKEKSPTPFPREKELQKDRIESGDDKSMIGKGLQQMTLKTAHVDGQKKLDGLAFHPAPAAPVAEGQQDLKIITNGETNGQVTDVLEVWFAGCHSDIGGGATEDSTQSSLSDITLRWMVREIAASQCGISFDTLALQRNNIPMQTFKFPSLFRVPPPCDSPECSAIHEHPDSSHNTNTSDLPAEFEPCGEPAVPQVLGQAGEERKGVPNDIMDGTKCRERARTLDLTDSADPIHDELKLSPMWWMLEMIPLPYSWQDADGVWHKKWGIHKGKGRSIRDTQPRFHTTVRERMMDSSLNYTPKATLKAGTPIFVD</sequence>
<reference evidence="3 4" key="1">
    <citation type="submission" date="2018-06" db="EMBL/GenBank/DDBJ databases">
        <title>A transcriptomic atlas of mushroom development highlights an independent origin of complex multicellularity.</title>
        <authorList>
            <consortium name="DOE Joint Genome Institute"/>
            <person name="Krizsan K."/>
            <person name="Almasi E."/>
            <person name="Merenyi Z."/>
            <person name="Sahu N."/>
            <person name="Viragh M."/>
            <person name="Koszo T."/>
            <person name="Mondo S."/>
            <person name="Kiss B."/>
            <person name="Balint B."/>
            <person name="Kues U."/>
            <person name="Barry K."/>
            <person name="Hegedus J.C."/>
            <person name="Henrissat B."/>
            <person name="Johnson J."/>
            <person name="Lipzen A."/>
            <person name="Ohm R."/>
            <person name="Nagy I."/>
            <person name="Pangilinan J."/>
            <person name="Yan J."/>
            <person name="Xiong Y."/>
            <person name="Grigoriev I.V."/>
            <person name="Hibbett D.S."/>
            <person name="Nagy L.G."/>
        </authorList>
    </citation>
    <scope>NUCLEOTIDE SEQUENCE [LARGE SCALE GENOMIC DNA]</scope>
    <source>
        <strain evidence="3 4">SZMC22713</strain>
    </source>
</reference>
<organism evidence="3 4">
    <name type="scientific">Rickenella mellea</name>
    <dbReference type="NCBI Taxonomy" id="50990"/>
    <lineage>
        <taxon>Eukaryota</taxon>
        <taxon>Fungi</taxon>
        <taxon>Dikarya</taxon>
        <taxon>Basidiomycota</taxon>
        <taxon>Agaricomycotina</taxon>
        <taxon>Agaricomycetes</taxon>
        <taxon>Hymenochaetales</taxon>
        <taxon>Rickenellaceae</taxon>
        <taxon>Rickenella</taxon>
    </lineage>
</organism>
<dbReference type="InterPro" id="IPR029058">
    <property type="entry name" value="AB_hydrolase_fold"/>
</dbReference>
<evidence type="ECO:0000313" key="4">
    <source>
        <dbReference type="Proteomes" id="UP000294933"/>
    </source>
</evidence>
<evidence type="ECO:0000256" key="1">
    <source>
        <dbReference type="SAM" id="MobiDB-lite"/>
    </source>
</evidence>
<dbReference type="EMBL" id="ML170176">
    <property type="protein sequence ID" value="TDL22153.1"/>
    <property type="molecule type" value="Genomic_DNA"/>
</dbReference>
<protein>
    <recommendedName>
        <fullName evidence="2">T6SS Phospholipase effector Tle1-like catalytic domain-containing protein</fullName>
    </recommendedName>
</protein>
<dbReference type="InterPro" id="IPR018712">
    <property type="entry name" value="Tle1-like_cat"/>
</dbReference>
<dbReference type="OrthoDB" id="3162439at2759"/>
<keyword evidence="4" id="KW-1185">Reference proteome</keyword>
<feature type="compositionally biased region" description="Basic and acidic residues" evidence="1">
    <location>
        <begin position="307"/>
        <end position="335"/>
    </location>
</feature>
<dbReference type="AlphaFoldDB" id="A0A4Y7Q3C6"/>
<dbReference type="Pfam" id="PF09994">
    <property type="entry name" value="T6SS_Tle1-like_cat"/>
    <property type="match status" value="1"/>
</dbReference>
<evidence type="ECO:0000313" key="3">
    <source>
        <dbReference type="EMBL" id="TDL22153.1"/>
    </source>
</evidence>
<evidence type="ECO:0000259" key="2">
    <source>
        <dbReference type="Pfam" id="PF09994"/>
    </source>
</evidence>
<accession>A0A4Y7Q3C6</accession>
<feature type="domain" description="T6SS Phospholipase effector Tle1-like catalytic" evidence="2">
    <location>
        <begin position="14"/>
        <end position="428"/>
    </location>
</feature>
<dbReference type="STRING" id="50990.A0A4Y7Q3C6"/>
<proteinExistence type="predicted"/>
<dbReference type="PANTHER" id="PTHR33840:SF2">
    <property type="entry name" value="TLE1 PHOSPHOLIPASE DOMAIN-CONTAINING PROTEIN"/>
    <property type="match status" value="1"/>
</dbReference>
<gene>
    <name evidence="3" type="ORF">BD410DRAFT_788855</name>
</gene>
<dbReference type="PANTHER" id="PTHR33840">
    <property type="match status" value="1"/>
</dbReference>
<dbReference type="Proteomes" id="UP000294933">
    <property type="component" value="Unassembled WGS sequence"/>
</dbReference>